<feature type="compositionally biased region" description="Basic and acidic residues" evidence="1">
    <location>
        <begin position="440"/>
        <end position="456"/>
    </location>
</feature>
<accession>A0A6J4L9S9</accession>
<proteinExistence type="predicted"/>
<keyword evidence="2" id="KW-0675">Receptor</keyword>
<sequence length="744" mass="83559">GSRTATLLRRSGARRRPCPRGCPAHHPGERLRRGAPRQRAAAPGGRGHCPDGLRLRPDPRRDRHGRHRRQEVGAHRDGARRRQQDRQQHAAGVRPLAGNLRVRARRVGDPGRDRSARAEPQPVVGVQHAAGRRRHRARPVRLPGGVLHAGLRVARAGGGGAGRRLAAVRAAVRRAAELHHEARRGRPQGGPRGHADERRQRPVRGLRRRGRHGGVHQLLRLRELPPGRRVASEQRLQPPHLPHRRVERAPVGGAARLPAHLRRRRDPHARRAHRAAVRRRLAPRVPEPRLVRDALVRPRGDLRPGARPAHQPEREGVRARGEPQQRGAADRGERGRHRVQRPAREPGPLSHRRRRAAPGAQLRAAEPAERGRRRGARLARAHRPRDRARPRRRRVRHAHGRAARERPRVHHPQPGRLLGGEARRHRPALARARRAPGADPDERARRGVPGERAVRARERRRHVPGGQRERDRAPARDGGELHAHRRGAVRERRAGVPPRGLLRPVPQRARRRRPGAALRARREHRRGRAGHAGPRLHLRRERLLPRVRRPRGHAAARRARGGLGDLPRRAAQEHRREPPLRARVVRGARRGAAPRRRRGREPRGLDAPLHLGGAHGGALHRRPARRQPGGVQPRPDRARRRDVPTPGPSLGHRAGELGGIELRRRGQLRAQPHRRRRQRAGAGLQRVGRGGPRAARARARAGGEPQQRVRRALLHPPHRHRDRPGGRPYGDGRAAPHDAGRGSV</sequence>
<feature type="compositionally biased region" description="Basic and acidic residues" evidence="1">
    <location>
        <begin position="566"/>
        <end position="580"/>
    </location>
</feature>
<feature type="compositionally biased region" description="Basic residues" evidence="1">
    <location>
        <begin position="371"/>
        <end position="413"/>
    </location>
</feature>
<feature type="compositionally biased region" description="Low complexity" evidence="1">
    <location>
        <begin position="1"/>
        <end position="10"/>
    </location>
</feature>
<feature type="compositionally biased region" description="Basic residues" evidence="1">
    <location>
        <begin position="708"/>
        <end position="722"/>
    </location>
</feature>
<reference evidence="2" key="1">
    <citation type="submission" date="2020-02" db="EMBL/GenBank/DDBJ databases">
        <authorList>
            <person name="Meier V. D."/>
        </authorList>
    </citation>
    <scope>NUCLEOTIDE SEQUENCE</scope>
    <source>
        <strain evidence="2">AVDCRST_MAG40</strain>
    </source>
</reference>
<feature type="compositionally biased region" description="Basic and acidic residues" evidence="1">
    <location>
        <begin position="220"/>
        <end position="232"/>
    </location>
</feature>
<feature type="compositionally biased region" description="Basic and acidic residues" evidence="1">
    <location>
        <begin position="106"/>
        <end position="117"/>
    </location>
</feature>
<feature type="compositionally biased region" description="Basic and acidic residues" evidence="1">
    <location>
        <begin position="70"/>
        <end position="88"/>
    </location>
</feature>
<feature type="compositionally biased region" description="Basic and acidic residues" evidence="1">
    <location>
        <begin position="734"/>
        <end position="744"/>
    </location>
</feature>
<feature type="compositionally biased region" description="Basic residues" evidence="1">
    <location>
        <begin position="508"/>
        <end position="560"/>
    </location>
</feature>
<protein>
    <submittedName>
        <fullName evidence="2">TonB-dependent siderophore receptor</fullName>
    </submittedName>
</protein>
<gene>
    <name evidence="2" type="ORF">AVDCRST_MAG40-1735</name>
</gene>
<feature type="compositionally biased region" description="Basic and acidic residues" evidence="1">
    <location>
        <begin position="467"/>
        <end position="494"/>
    </location>
</feature>
<evidence type="ECO:0000256" key="1">
    <source>
        <dbReference type="SAM" id="MobiDB-lite"/>
    </source>
</evidence>
<feature type="non-terminal residue" evidence="2">
    <location>
        <position position="744"/>
    </location>
</feature>
<feature type="compositionally biased region" description="Basic residues" evidence="1">
    <location>
        <begin position="423"/>
        <end position="434"/>
    </location>
</feature>
<dbReference type="EMBL" id="CADCTX010000540">
    <property type="protein sequence ID" value="CAA9326935.1"/>
    <property type="molecule type" value="Genomic_DNA"/>
</dbReference>
<evidence type="ECO:0000313" key="2">
    <source>
        <dbReference type="EMBL" id="CAA9326935.1"/>
    </source>
</evidence>
<feature type="compositionally biased region" description="Basic and acidic residues" evidence="1">
    <location>
        <begin position="286"/>
        <end position="333"/>
    </location>
</feature>
<feature type="compositionally biased region" description="Basic and acidic residues" evidence="1">
    <location>
        <begin position="48"/>
        <end position="61"/>
    </location>
</feature>
<feature type="region of interest" description="Disordered" evidence="1">
    <location>
        <begin position="176"/>
        <end position="744"/>
    </location>
</feature>
<feature type="compositionally biased region" description="Basic residues" evidence="1">
    <location>
        <begin position="665"/>
        <end position="679"/>
    </location>
</feature>
<feature type="compositionally biased region" description="Basic residues" evidence="1">
    <location>
        <begin position="583"/>
        <end position="600"/>
    </location>
</feature>
<dbReference type="AlphaFoldDB" id="A0A6J4L9S9"/>
<feature type="compositionally biased region" description="Basic residues" evidence="1">
    <location>
        <begin position="259"/>
        <end position="282"/>
    </location>
</feature>
<feature type="region of interest" description="Disordered" evidence="1">
    <location>
        <begin position="1"/>
        <end position="138"/>
    </location>
</feature>
<name>A0A6J4L9S9_9BACT</name>
<organism evidence="2">
    <name type="scientific">uncultured Gemmatimonadaceae bacterium</name>
    <dbReference type="NCBI Taxonomy" id="246130"/>
    <lineage>
        <taxon>Bacteria</taxon>
        <taxon>Pseudomonadati</taxon>
        <taxon>Gemmatimonadota</taxon>
        <taxon>Gemmatimonadia</taxon>
        <taxon>Gemmatimonadales</taxon>
        <taxon>Gemmatimonadaceae</taxon>
        <taxon>environmental samples</taxon>
    </lineage>
</organism>
<feature type="compositionally biased region" description="Basic and acidic residues" evidence="1">
    <location>
        <begin position="634"/>
        <end position="643"/>
    </location>
</feature>
<feature type="compositionally biased region" description="Basic residues" evidence="1">
    <location>
        <begin position="201"/>
        <end position="214"/>
    </location>
</feature>
<feature type="non-terminal residue" evidence="2">
    <location>
        <position position="1"/>
    </location>
</feature>